<gene>
    <name evidence="1" type="ORF">F444_20150</name>
</gene>
<dbReference type="EMBL" id="ANJA01003695">
    <property type="protein sequence ID" value="ETO61922.1"/>
    <property type="molecule type" value="Genomic_DNA"/>
</dbReference>
<dbReference type="Proteomes" id="UP000028582">
    <property type="component" value="Unassembled WGS sequence"/>
</dbReference>
<evidence type="ECO:0008006" key="3">
    <source>
        <dbReference type="Google" id="ProtNLM"/>
    </source>
</evidence>
<accession>A0A080Z5L1</accession>
<evidence type="ECO:0000313" key="1">
    <source>
        <dbReference type="EMBL" id="ETO61922.1"/>
    </source>
</evidence>
<protein>
    <recommendedName>
        <fullName evidence="3">No apical meristem-associated C-terminal domain-containing protein</fullName>
    </recommendedName>
</protein>
<reference evidence="1 2" key="1">
    <citation type="submission" date="2013-11" db="EMBL/GenBank/DDBJ databases">
        <title>The Genome Sequence of Phytophthora parasitica P1976.</title>
        <authorList>
            <consortium name="The Broad Institute Genomics Platform"/>
            <person name="Russ C."/>
            <person name="Tyler B."/>
            <person name="Panabieres F."/>
            <person name="Shan W."/>
            <person name="Tripathy S."/>
            <person name="Grunwald N."/>
            <person name="Machado M."/>
            <person name="Johnson C.S."/>
            <person name="Walker B."/>
            <person name="Young S."/>
            <person name="Zeng Q."/>
            <person name="Gargeya S."/>
            <person name="Fitzgerald M."/>
            <person name="Haas B."/>
            <person name="Abouelleil A."/>
            <person name="Allen A.W."/>
            <person name="Alvarado L."/>
            <person name="Arachchi H.M."/>
            <person name="Berlin A.M."/>
            <person name="Chapman S.B."/>
            <person name="Gainer-Dewar J."/>
            <person name="Goldberg J."/>
            <person name="Griggs A."/>
            <person name="Gujja S."/>
            <person name="Hansen M."/>
            <person name="Howarth C."/>
            <person name="Imamovic A."/>
            <person name="Ireland A."/>
            <person name="Larimer J."/>
            <person name="McCowan C."/>
            <person name="Murphy C."/>
            <person name="Pearson M."/>
            <person name="Poon T.W."/>
            <person name="Priest M."/>
            <person name="Roberts A."/>
            <person name="Saif S."/>
            <person name="Shea T."/>
            <person name="Sisk P."/>
            <person name="Sykes S."/>
            <person name="Wortman J."/>
            <person name="Nusbaum C."/>
            <person name="Birren B."/>
        </authorList>
    </citation>
    <scope>NUCLEOTIDE SEQUENCE [LARGE SCALE GENOMIC DNA]</scope>
    <source>
        <strain evidence="1 2">P1976</strain>
    </source>
</reference>
<organism evidence="1 2">
    <name type="scientific">Phytophthora nicotianae P1976</name>
    <dbReference type="NCBI Taxonomy" id="1317066"/>
    <lineage>
        <taxon>Eukaryota</taxon>
        <taxon>Sar</taxon>
        <taxon>Stramenopiles</taxon>
        <taxon>Oomycota</taxon>
        <taxon>Peronosporomycetes</taxon>
        <taxon>Peronosporales</taxon>
        <taxon>Peronosporaceae</taxon>
        <taxon>Phytophthora</taxon>
    </lineage>
</organism>
<sequence>MPNATQWTKEDGECLCQAYTNISEDGATSTDQTSDLFWNSMYTAYQLLSGNGATVRKADAFQTHWAGLIRPDVALFASALTSVQAEHRSGWSEEDNMAEAENCLTAKREQLNANTLKSFEDGKNRSERKLRIRPEAFRLMHCYKILKQSARFMRDVPTPRKRSRLSVNSMET</sequence>
<dbReference type="PANTHER" id="PTHR45125">
    <property type="entry name" value="F21J9.4-RELATED"/>
    <property type="match status" value="1"/>
</dbReference>
<comment type="caution">
    <text evidence="1">The sequence shown here is derived from an EMBL/GenBank/DDBJ whole genome shotgun (WGS) entry which is preliminary data.</text>
</comment>
<dbReference type="AlphaFoldDB" id="A0A080Z5L1"/>
<dbReference type="PANTHER" id="PTHR45125:SF3">
    <property type="entry name" value="NO-APICAL-MERISTEM-ASSOCIATED CARBOXY-TERMINAL DOMAIN PROTEIN"/>
    <property type="match status" value="1"/>
</dbReference>
<proteinExistence type="predicted"/>
<name>A0A080Z5L1_PHYNI</name>
<evidence type="ECO:0000313" key="2">
    <source>
        <dbReference type="Proteomes" id="UP000028582"/>
    </source>
</evidence>
<dbReference type="OrthoDB" id="91622at2759"/>